<comment type="caution">
    <text evidence="2">The sequence shown here is derived from an EMBL/GenBank/DDBJ whole genome shotgun (WGS) entry which is preliminary data.</text>
</comment>
<dbReference type="Gene3D" id="3.40.630.30">
    <property type="match status" value="1"/>
</dbReference>
<dbReference type="InterPro" id="IPR000182">
    <property type="entry name" value="GNAT_dom"/>
</dbReference>
<dbReference type="OrthoDB" id="9797178at2"/>
<name>A0A4S4B3P9_9RHOO</name>
<dbReference type="AlphaFoldDB" id="A0A4S4B3P9"/>
<evidence type="ECO:0000313" key="2">
    <source>
        <dbReference type="EMBL" id="THF67308.1"/>
    </source>
</evidence>
<accession>A0A4S4B3P9</accession>
<dbReference type="InterPro" id="IPR016181">
    <property type="entry name" value="Acyl_CoA_acyltransferase"/>
</dbReference>
<dbReference type="Pfam" id="PF13508">
    <property type="entry name" value="Acetyltransf_7"/>
    <property type="match status" value="1"/>
</dbReference>
<evidence type="ECO:0000259" key="1">
    <source>
        <dbReference type="PROSITE" id="PS51186"/>
    </source>
</evidence>
<dbReference type="CDD" id="cd04301">
    <property type="entry name" value="NAT_SF"/>
    <property type="match status" value="1"/>
</dbReference>
<feature type="domain" description="N-acetyltransferase" evidence="1">
    <location>
        <begin position="1"/>
        <end position="148"/>
    </location>
</feature>
<sequence length="166" mass="17567">MRIRSELPSDTVAIEAVTVAAFRNAPHTDHTEHFIVRELRNAGVLSVSLVAEDGGTVVGHVAVSPVTISNGALGWYGLGPISVEPERQGTGIGTQLMQAALNELRSSGACGCVVLGEPGYYSRFGFVADPRLVLPRVPPEYFQSISFNGSLPTGTISYHDAFAAKV</sequence>
<reference evidence="2 3" key="1">
    <citation type="submission" date="2019-04" db="EMBL/GenBank/DDBJ databases">
        <title>Azoarcus nasutitermitis sp. nov. isolated from termite nest.</title>
        <authorList>
            <person name="Lin S.-Y."/>
            <person name="Hameed A."/>
            <person name="Hsu Y.-H."/>
            <person name="Young C.-C."/>
        </authorList>
    </citation>
    <scope>NUCLEOTIDE SEQUENCE [LARGE SCALE GENOMIC DNA]</scope>
    <source>
        <strain evidence="2 3">CC-YHH838</strain>
    </source>
</reference>
<dbReference type="RefSeq" id="WP_136346717.1">
    <property type="nucleotide sequence ID" value="NZ_SSOC01000001.1"/>
</dbReference>
<dbReference type="PROSITE" id="PS51186">
    <property type="entry name" value="GNAT"/>
    <property type="match status" value="1"/>
</dbReference>
<dbReference type="PANTHER" id="PTHR43617:SF2">
    <property type="entry name" value="UPF0039 PROTEIN SLL0451"/>
    <property type="match status" value="1"/>
</dbReference>
<dbReference type="SUPFAM" id="SSF55729">
    <property type="entry name" value="Acyl-CoA N-acyltransferases (Nat)"/>
    <property type="match status" value="1"/>
</dbReference>
<evidence type="ECO:0000313" key="3">
    <source>
        <dbReference type="Proteomes" id="UP000308430"/>
    </source>
</evidence>
<gene>
    <name evidence="2" type="ORF">E6C76_02730</name>
</gene>
<dbReference type="EMBL" id="SSOC01000001">
    <property type="protein sequence ID" value="THF67308.1"/>
    <property type="molecule type" value="Genomic_DNA"/>
</dbReference>
<dbReference type="PANTHER" id="PTHR43617">
    <property type="entry name" value="L-AMINO ACID N-ACETYLTRANSFERASE"/>
    <property type="match status" value="1"/>
</dbReference>
<keyword evidence="2" id="KW-0808">Transferase</keyword>
<keyword evidence="3" id="KW-1185">Reference proteome</keyword>
<proteinExistence type="predicted"/>
<organism evidence="2 3">
    <name type="scientific">Pseudothauera nasutitermitis</name>
    <dbReference type="NCBI Taxonomy" id="2565930"/>
    <lineage>
        <taxon>Bacteria</taxon>
        <taxon>Pseudomonadati</taxon>
        <taxon>Pseudomonadota</taxon>
        <taxon>Betaproteobacteria</taxon>
        <taxon>Rhodocyclales</taxon>
        <taxon>Zoogloeaceae</taxon>
        <taxon>Pseudothauera</taxon>
    </lineage>
</organism>
<protein>
    <submittedName>
        <fullName evidence="2">N-acetyltransferase</fullName>
    </submittedName>
</protein>
<dbReference type="GO" id="GO:0016747">
    <property type="term" value="F:acyltransferase activity, transferring groups other than amino-acyl groups"/>
    <property type="evidence" value="ECO:0007669"/>
    <property type="project" value="InterPro"/>
</dbReference>
<dbReference type="Proteomes" id="UP000308430">
    <property type="component" value="Unassembled WGS sequence"/>
</dbReference>
<dbReference type="InterPro" id="IPR050276">
    <property type="entry name" value="MshD_Acetyltransferase"/>
</dbReference>